<evidence type="ECO:0000313" key="2">
    <source>
        <dbReference type="Proteomes" id="UP000006729"/>
    </source>
</evidence>
<keyword evidence="2" id="KW-1185">Reference proteome</keyword>
<dbReference type="Proteomes" id="UP000006729">
    <property type="component" value="Chromosome 4"/>
</dbReference>
<evidence type="ECO:0000313" key="1">
    <source>
        <dbReference type="EMBL" id="RQO89573.1"/>
    </source>
</evidence>
<gene>
    <name evidence="1" type="ORF">POPTR_004G197850</name>
</gene>
<dbReference type="InParanoid" id="A0A3N7EUC1"/>
<accession>A0A3N7EUC1</accession>
<protein>
    <submittedName>
        <fullName evidence="1">Uncharacterized protein</fullName>
    </submittedName>
</protein>
<dbReference type="EMBL" id="CM009293">
    <property type="protein sequence ID" value="RQO89573.1"/>
    <property type="molecule type" value="Genomic_DNA"/>
</dbReference>
<organism evidence="1 2">
    <name type="scientific">Populus trichocarpa</name>
    <name type="common">Western balsam poplar</name>
    <name type="synonym">Populus balsamifera subsp. trichocarpa</name>
    <dbReference type="NCBI Taxonomy" id="3694"/>
    <lineage>
        <taxon>Eukaryota</taxon>
        <taxon>Viridiplantae</taxon>
        <taxon>Streptophyta</taxon>
        <taxon>Embryophyta</taxon>
        <taxon>Tracheophyta</taxon>
        <taxon>Spermatophyta</taxon>
        <taxon>Magnoliopsida</taxon>
        <taxon>eudicotyledons</taxon>
        <taxon>Gunneridae</taxon>
        <taxon>Pentapetalae</taxon>
        <taxon>rosids</taxon>
        <taxon>fabids</taxon>
        <taxon>Malpighiales</taxon>
        <taxon>Salicaceae</taxon>
        <taxon>Saliceae</taxon>
        <taxon>Populus</taxon>
    </lineage>
</organism>
<dbReference type="AlphaFoldDB" id="A0A3N7EUC1"/>
<reference evidence="1 2" key="1">
    <citation type="journal article" date="2006" name="Science">
        <title>The genome of black cottonwood, Populus trichocarpa (Torr. &amp; Gray).</title>
        <authorList>
            <person name="Tuskan G.A."/>
            <person name="Difazio S."/>
            <person name="Jansson S."/>
            <person name="Bohlmann J."/>
            <person name="Grigoriev I."/>
            <person name="Hellsten U."/>
            <person name="Putnam N."/>
            <person name="Ralph S."/>
            <person name="Rombauts S."/>
            <person name="Salamov A."/>
            <person name="Schein J."/>
            <person name="Sterck L."/>
            <person name="Aerts A."/>
            <person name="Bhalerao R.R."/>
            <person name="Bhalerao R.P."/>
            <person name="Blaudez D."/>
            <person name="Boerjan W."/>
            <person name="Brun A."/>
            <person name="Brunner A."/>
            <person name="Busov V."/>
            <person name="Campbell M."/>
            <person name="Carlson J."/>
            <person name="Chalot M."/>
            <person name="Chapman J."/>
            <person name="Chen G.L."/>
            <person name="Cooper D."/>
            <person name="Coutinho P.M."/>
            <person name="Couturier J."/>
            <person name="Covert S."/>
            <person name="Cronk Q."/>
            <person name="Cunningham R."/>
            <person name="Davis J."/>
            <person name="Degroeve S."/>
            <person name="Dejardin A."/>
            <person name="Depamphilis C."/>
            <person name="Detter J."/>
            <person name="Dirks B."/>
            <person name="Dubchak I."/>
            <person name="Duplessis S."/>
            <person name="Ehlting J."/>
            <person name="Ellis B."/>
            <person name="Gendler K."/>
            <person name="Goodstein D."/>
            <person name="Gribskov M."/>
            <person name="Grimwood J."/>
            <person name="Groover A."/>
            <person name="Gunter L."/>
            <person name="Hamberger B."/>
            <person name="Heinze B."/>
            <person name="Helariutta Y."/>
            <person name="Henrissat B."/>
            <person name="Holligan D."/>
            <person name="Holt R."/>
            <person name="Huang W."/>
            <person name="Islam-Faridi N."/>
            <person name="Jones S."/>
            <person name="Jones-Rhoades M."/>
            <person name="Jorgensen R."/>
            <person name="Joshi C."/>
            <person name="Kangasjarvi J."/>
            <person name="Karlsson J."/>
            <person name="Kelleher C."/>
            <person name="Kirkpatrick R."/>
            <person name="Kirst M."/>
            <person name="Kohler A."/>
            <person name="Kalluri U."/>
            <person name="Larimer F."/>
            <person name="Leebens-Mack J."/>
            <person name="Leple J.C."/>
            <person name="Locascio P."/>
            <person name="Lou Y."/>
            <person name="Lucas S."/>
            <person name="Martin F."/>
            <person name="Montanini B."/>
            <person name="Napoli C."/>
            <person name="Nelson D.R."/>
            <person name="Nelson C."/>
            <person name="Nieminen K."/>
            <person name="Nilsson O."/>
            <person name="Pereda V."/>
            <person name="Peter G."/>
            <person name="Philippe R."/>
            <person name="Pilate G."/>
            <person name="Poliakov A."/>
            <person name="Razumovskaya J."/>
            <person name="Richardson P."/>
            <person name="Rinaldi C."/>
            <person name="Ritland K."/>
            <person name="Rouze P."/>
            <person name="Ryaboy D."/>
            <person name="Schmutz J."/>
            <person name="Schrader J."/>
            <person name="Segerman B."/>
            <person name="Shin H."/>
            <person name="Siddiqui A."/>
            <person name="Sterky F."/>
            <person name="Terry A."/>
            <person name="Tsai C.J."/>
            <person name="Uberbacher E."/>
            <person name="Unneberg P."/>
            <person name="Vahala J."/>
            <person name="Wall K."/>
            <person name="Wessler S."/>
            <person name="Yang G."/>
            <person name="Yin T."/>
            <person name="Douglas C."/>
            <person name="Marra M."/>
            <person name="Sandberg G."/>
            <person name="Van de Peer Y."/>
            <person name="Rokhsar D."/>
        </authorList>
    </citation>
    <scope>NUCLEOTIDE SEQUENCE [LARGE SCALE GENOMIC DNA]</scope>
    <source>
        <strain evidence="2">cv. Nisqually</strain>
    </source>
</reference>
<proteinExistence type="predicted"/>
<name>A0A3N7EUC1_POPTR</name>
<sequence length="40" mass="4766">MLKNPYLSQIDNNDMRKCRICKTVFQTKYAELKTHVCALF</sequence>